<evidence type="ECO:0000313" key="2">
    <source>
        <dbReference type="EMBL" id="MDX6041280.1"/>
    </source>
</evidence>
<dbReference type="SUPFAM" id="SSF46894">
    <property type="entry name" value="C-terminal effector domain of the bipartite response regulators"/>
    <property type="match status" value="1"/>
</dbReference>
<name>A0ABU4QVI3_9ENTR</name>
<dbReference type="RefSeq" id="WP_319786362.1">
    <property type="nucleotide sequence ID" value="NZ_JAWXRD010000031.1"/>
</dbReference>
<comment type="caution">
    <text evidence="2">The sequence shown here is derived from an EMBL/GenBank/DDBJ whole genome shotgun (WGS) entry which is preliminary data.</text>
</comment>
<feature type="region of interest" description="Disordered" evidence="1">
    <location>
        <begin position="84"/>
        <end position="107"/>
    </location>
</feature>
<dbReference type="EMBL" id="JAWXRD010000031">
    <property type="protein sequence ID" value="MDX6041280.1"/>
    <property type="molecule type" value="Genomic_DNA"/>
</dbReference>
<evidence type="ECO:0000313" key="3">
    <source>
        <dbReference type="Proteomes" id="UP001275664"/>
    </source>
</evidence>
<sequence>MFNISGILNLRRIFPELTDAEFMVLMHYAQGTSVDCTADIMKLSVAAIKQTLQRTRNKLMLEKLESARGLYNARIHTALVSAESLSSSRHEAMPKYSFNKNSENRAN</sequence>
<evidence type="ECO:0000256" key="1">
    <source>
        <dbReference type="SAM" id="MobiDB-lite"/>
    </source>
</evidence>
<organism evidence="2 3">
    <name type="scientific">Scandinavium lactucae</name>
    <dbReference type="NCBI Taxonomy" id="3095028"/>
    <lineage>
        <taxon>Bacteria</taxon>
        <taxon>Pseudomonadati</taxon>
        <taxon>Pseudomonadota</taxon>
        <taxon>Gammaproteobacteria</taxon>
        <taxon>Enterobacterales</taxon>
        <taxon>Enterobacteriaceae</taxon>
        <taxon>Scandinavium</taxon>
    </lineage>
</organism>
<dbReference type="InterPro" id="IPR016032">
    <property type="entry name" value="Sig_transdc_resp-reg_C-effctor"/>
</dbReference>
<gene>
    <name evidence="2" type="ORF">SIK69_13890</name>
</gene>
<dbReference type="Proteomes" id="UP001275664">
    <property type="component" value="Unassembled WGS sequence"/>
</dbReference>
<protein>
    <submittedName>
        <fullName evidence="2">Sigma factor-like helix-turn-helix DNA-binding protein</fullName>
    </submittedName>
</protein>
<proteinExistence type="predicted"/>
<dbReference type="Gene3D" id="1.10.10.10">
    <property type="entry name" value="Winged helix-like DNA-binding domain superfamily/Winged helix DNA-binding domain"/>
    <property type="match status" value="1"/>
</dbReference>
<dbReference type="InterPro" id="IPR036388">
    <property type="entry name" value="WH-like_DNA-bd_sf"/>
</dbReference>
<keyword evidence="3" id="KW-1185">Reference proteome</keyword>
<reference evidence="2 3" key="1">
    <citation type="submission" date="2023-11" db="EMBL/GenBank/DDBJ databases">
        <title>Scandinavium wanjuensis sp. nov., isolated from lettuce South Korea.</title>
        <authorList>
            <person name="Park J."/>
            <person name="Park S."/>
            <person name="Oh K.K."/>
            <person name="Cho G.S."/>
            <person name="Franz C.M.A.P."/>
        </authorList>
    </citation>
    <scope>NUCLEOTIDE SEQUENCE [LARGE SCALE GENOMIC DNA]</scope>
    <source>
        <strain evidence="2 3">V105_6</strain>
    </source>
</reference>
<accession>A0ABU4QVI3</accession>